<gene>
    <name evidence="3" type="ORF">JL107_06220</name>
</gene>
<dbReference type="Proteomes" id="UP000663801">
    <property type="component" value="Unassembled WGS sequence"/>
</dbReference>
<dbReference type="GO" id="GO:0016787">
    <property type="term" value="F:hydrolase activity"/>
    <property type="evidence" value="ECO:0007669"/>
    <property type="project" value="UniProtKB-KW"/>
</dbReference>
<proteinExistence type="predicted"/>
<sequence>MSPFRFRVTLVAVAVAVTTVLMIDTWYVVLAPKARIRSEAAAAVLASRLSSAAEMSSAAAEVSADDPTAAVPVVAPAGLVLPSDPAVLVLGDSWAAGWGSDDGRGGYIQEAFDELGWTRTVIDAVGGIGYLNPGDDAGDYQDQFDELGDLSVGDPDLIIVQGSTNDASVEYAGLPDAADTLFDSLQARWPNAQLLMLAGAPEEMPIDPAVLDVNALLGTIAAARGLPIIDPIQEDWITPDNIDDYVDITGHPNDDGHAYLAGLLAADLRALTGG</sequence>
<keyword evidence="1" id="KW-0472">Membrane</keyword>
<dbReference type="RefSeq" id="WP_205256146.1">
    <property type="nucleotide sequence ID" value="NZ_BAAAPV010000003.1"/>
</dbReference>
<evidence type="ECO:0000259" key="2">
    <source>
        <dbReference type="Pfam" id="PF13472"/>
    </source>
</evidence>
<keyword evidence="4" id="KW-1185">Reference proteome</keyword>
<feature type="domain" description="SGNH hydrolase-type esterase" evidence="2">
    <location>
        <begin position="89"/>
        <end position="258"/>
    </location>
</feature>
<dbReference type="EMBL" id="JAERWL010000006">
    <property type="protein sequence ID" value="MBM9476033.1"/>
    <property type="molecule type" value="Genomic_DNA"/>
</dbReference>
<dbReference type="InterPro" id="IPR036514">
    <property type="entry name" value="SGNH_hydro_sf"/>
</dbReference>
<reference evidence="3" key="1">
    <citation type="submission" date="2021-01" db="EMBL/GenBank/DDBJ databases">
        <title>KCTC 19127 draft genome.</title>
        <authorList>
            <person name="An D."/>
        </authorList>
    </citation>
    <scope>NUCLEOTIDE SEQUENCE</scope>
    <source>
        <strain evidence="3">KCTC 19127</strain>
    </source>
</reference>
<dbReference type="Gene3D" id="3.40.50.1110">
    <property type="entry name" value="SGNH hydrolase"/>
    <property type="match status" value="1"/>
</dbReference>
<dbReference type="AlphaFoldDB" id="A0A938YMZ9"/>
<protein>
    <submittedName>
        <fullName evidence="3">SGNH/GDSL hydrolase family protein</fullName>
    </submittedName>
</protein>
<evidence type="ECO:0000313" key="4">
    <source>
        <dbReference type="Proteomes" id="UP000663801"/>
    </source>
</evidence>
<dbReference type="InterPro" id="IPR013830">
    <property type="entry name" value="SGNH_hydro"/>
</dbReference>
<dbReference type="CDD" id="cd00229">
    <property type="entry name" value="SGNH_hydrolase"/>
    <property type="match status" value="1"/>
</dbReference>
<organism evidence="3 4">
    <name type="scientific">Nakamurella flavida</name>
    <dbReference type="NCBI Taxonomy" id="363630"/>
    <lineage>
        <taxon>Bacteria</taxon>
        <taxon>Bacillati</taxon>
        <taxon>Actinomycetota</taxon>
        <taxon>Actinomycetes</taxon>
        <taxon>Nakamurellales</taxon>
        <taxon>Nakamurellaceae</taxon>
        <taxon>Nakamurella</taxon>
    </lineage>
</organism>
<keyword evidence="1" id="KW-1133">Transmembrane helix</keyword>
<comment type="caution">
    <text evidence="3">The sequence shown here is derived from an EMBL/GenBank/DDBJ whole genome shotgun (WGS) entry which is preliminary data.</text>
</comment>
<feature type="transmembrane region" description="Helical" evidence="1">
    <location>
        <begin position="6"/>
        <end position="29"/>
    </location>
</feature>
<accession>A0A938YMZ9</accession>
<keyword evidence="1" id="KW-0812">Transmembrane</keyword>
<dbReference type="Pfam" id="PF13472">
    <property type="entry name" value="Lipase_GDSL_2"/>
    <property type="match status" value="1"/>
</dbReference>
<evidence type="ECO:0000256" key="1">
    <source>
        <dbReference type="SAM" id="Phobius"/>
    </source>
</evidence>
<dbReference type="SUPFAM" id="SSF52266">
    <property type="entry name" value="SGNH hydrolase"/>
    <property type="match status" value="1"/>
</dbReference>
<keyword evidence="3" id="KW-0378">Hydrolase</keyword>
<evidence type="ECO:0000313" key="3">
    <source>
        <dbReference type="EMBL" id="MBM9476033.1"/>
    </source>
</evidence>
<name>A0A938YMZ9_9ACTN</name>